<dbReference type="AlphaFoldDB" id="A0AAD8RD47"/>
<evidence type="ECO:0000259" key="2">
    <source>
        <dbReference type="Pfam" id="PF07727"/>
    </source>
</evidence>
<gene>
    <name evidence="3" type="ORF">QYE76_024965</name>
</gene>
<keyword evidence="4" id="KW-1185">Reference proteome</keyword>
<feature type="region of interest" description="Disordered" evidence="1">
    <location>
        <begin position="1"/>
        <end position="88"/>
    </location>
</feature>
<organism evidence="3 4">
    <name type="scientific">Lolium multiflorum</name>
    <name type="common">Italian ryegrass</name>
    <name type="synonym">Lolium perenne subsp. multiflorum</name>
    <dbReference type="NCBI Taxonomy" id="4521"/>
    <lineage>
        <taxon>Eukaryota</taxon>
        <taxon>Viridiplantae</taxon>
        <taxon>Streptophyta</taxon>
        <taxon>Embryophyta</taxon>
        <taxon>Tracheophyta</taxon>
        <taxon>Spermatophyta</taxon>
        <taxon>Magnoliopsida</taxon>
        <taxon>Liliopsida</taxon>
        <taxon>Poales</taxon>
        <taxon>Poaceae</taxon>
        <taxon>BOP clade</taxon>
        <taxon>Pooideae</taxon>
        <taxon>Poodae</taxon>
        <taxon>Poeae</taxon>
        <taxon>Poeae Chloroplast Group 2 (Poeae type)</taxon>
        <taxon>Loliodinae</taxon>
        <taxon>Loliinae</taxon>
        <taxon>Lolium</taxon>
    </lineage>
</organism>
<feature type="domain" description="Reverse transcriptase Ty1/copia-type" evidence="2">
    <location>
        <begin position="126"/>
        <end position="173"/>
    </location>
</feature>
<feature type="compositionally biased region" description="Low complexity" evidence="1">
    <location>
        <begin position="23"/>
        <end position="50"/>
    </location>
</feature>
<accession>A0AAD8RD47</accession>
<dbReference type="Proteomes" id="UP001231189">
    <property type="component" value="Unassembled WGS sequence"/>
</dbReference>
<dbReference type="InterPro" id="IPR013103">
    <property type="entry name" value="RVT_2"/>
</dbReference>
<evidence type="ECO:0000313" key="3">
    <source>
        <dbReference type="EMBL" id="KAK1619448.1"/>
    </source>
</evidence>
<name>A0AAD8RD47_LOLMU</name>
<proteinExistence type="predicted"/>
<reference evidence="3" key="1">
    <citation type="submission" date="2023-07" db="EMBL/GenBank/DDBJ databases">
        <title>A chromosome-level genome assembly of Lolium multiflorum.</title>
        <authorList>
            <person name="Chen Y."/>
            <person name="Copetti D."/>
            <person name="Kolliker R."/>
            <person name="Studer B."/>
        </authorList>
    </citation>
    <scope>NUCLEOTIDE SEQUENCE</scope>
    <source>
        <strain evidence="3">02402/16</strain>
        <tissue evidence="3">Leaf</tissue>
    </source>
</reference>
<dbReference type="EMBL" id="JAUUTY010000006">
    <property type="protein sequence ID" value="KAK1619448.1"/>
    <property type="molecule type" value="Genomic_DNA"/>
</dbReference>
<dbReference type="Pfam" id="PF07727">
    <property type="entry name" value="RVT_2"/>
    <property type="match status" value="1"/>
</dbReference>
<evidence type="ECO:0000313" key="4">
    <source>
        <dbReference type="Proteomes" id="UP001231189"/>
    </source>
</evidence>
<comment type="caution">
    <text evidence="3">The sequence shown here is derived from an EMBL/GenBank/DDBJ whole genome shotgun (WGS) entry which is preliminary data.</text>
</comment>
<protein>
    <recommendedName>
        <fullName evidence="2">Reverse transcriptase Ty1/copia-type domain-containing protein</fullName>
    </recommendedName>
</protein>
<evidence type="ECO:0000256" key="1">
    <source>
        <dbReference type="SAM" id="MobiDB-lite"/>
    </source>
</evidence>
<sequence length="277" mass="29143">MPAGHTPSPSPGAPHGGRSPALSAARAGHAPSPSPGAPSGASSATPAVSPQPAADSVPSGSSAAGDNEVDSVASSQEHDQPAPPPVSPLRIRTRLQQGEPSTLSEALDNSNWRQAMDEEYKALMDNKTWHLVPPSRNKNLIDCKWVYRIKKRADGSIDRYKARLVAKGFKQRERVAKNQLAIRFVSSNDQVADGFTKSLLVKKLVEFKRNLNLSTGDKGDSNDDLIGGRDLECGRGDGAGSRWANLSRTSGDFFVGGAAPILAAAASVHDSGSFSAQ</sequence>